<reference evidence="1" key="1">
    <citation type="submission" date="2020-02" db="EMBL/GenBank/DDBJ databases">
        <authorList>
            <person name="Scholz U."/>
            <person name="Mascher M."/>
            <person name="Fiebig A."/>
        </authorList>
    </citation>
    <scope>NUCLEOTIDE SEQUENCE</scope>
</reference>
<dbReference type="Proteomes" id="UP000663760">
    <property type="component" value="Chromosome 8"/>
</dbReference>
<accession>A0A7I8KTH2</accession>
<proteinExistence type="predicted"/>
<dbReference type="EMBL" id="LR746271">
    <property type="protein sequence ID" value="CAA7401070.1"/>
    <property type="molecule type" value="Genomic_DNA"/>
</dbReference>
<keyword evidence="2" id="KW-1185">Reference proteome</keyword>
<name>A0A7I8KTH2_SPIIN</name>
<sequence>MTSVSSNHLRRLSPGEAKKWRLCGSLASLPRVCTTTPCPTVGWPPVMWQGSGAHMPLLILVTQAPTRGSSPTALLTCL</sequence>
<evidence type="ECO:0000313" key="1">
    <source>
        <dbReference type="EMBL" id="CAA7401070.1"/>
    </source>
</evidence>
<organism evidence="1 2">
    <name type="scientific">Spirodela intermedia</name>
    <name type="common">Intermediate duckweed</name>
    <dbReference type="NCBI Taxonomy" id="51605"/>
    <lineage>
        <taxon>Eukaryota</taxon>
        <taxon>Viridiplantae</taxon>
        <taxon>Streptophyta</taxon>
        <taxon>Embryophyta</taxon>
        <taxon>Tracheophyta</taxon>
        <taxon>Spermatophyta</taxon>
        <taxon>Magnoliopsida</taxon>
        <taxon>Liliopsida</taxon>
        <taxon>Araceae</taxon>
        <taxon>Lemnoideae</taxon>
        <taxon>Spirodela</taxon>
    </lineage>
</organism>
<protein>
    <submittedName>
        <fullName evidence="1">Uncharacterized protein</fullName>
    </submittedName>
</protein>
<evidence type="ECO:0000313" key="2">
    <source>
        <dbReference type="Proteomes" id="UP000663760"/>
    </source>
</evidence>
<gene>
    <name evidence="1" type="ORF">SI8410_08011748</name>
</gene>
<dbReference type="AlphaFoldDB" id="A0A7I8KTH2"/>